<organism evidence="1 2">
    <name type="scientific">Naganishia vaughanmartiniae</name>
    <dbReference type="NCBI Taxonomy" id="1424756"/>
    <lineage>
        <taxon>Eukaryota</taxon>
        <taxon>Fungi</taxon>
        <taxon>Dikarya</taxon>
        <taxon>Basidiomycota</taxon>
        <taxon>Agaricomycotina</taxon>
        <taxon>Tremellomycetes</taxon>
        <taxon>Filobasidiales</taxon>
        <taxon>Filobasidiaceae</taxon>
        <taxon>Naganishia</taxon>
    </lineage>
</organism>
<gene>
    <name evidence="1" type="ORF">QFC22_004491</name>
</gene>
<accession>A0ACC2X0Q4</accession>
<sequence>MSLIESSKCSDGSGIALCMALARIYQQPHEFLRQHVYHMDIATHQVNPVNPNAAEFLLFPESLGGENIAQGMLITLIQVIHAADGVPLARPQERPATMSDFGIPATAKEKDLHDQLFPKNLKWWWNLWIHAEYRSWRDVLYYMVYKERLDMGERRYHSSQLSEMVDQTRGMRLAGWQVGP</sequence>
<dbReference type="EMBL" id="JASBWU010000012">
    <property type="protein sequence ID" value="KAJ9117640.1"/>
    <property type="molecule type" value="Genomic_DNA"/>
</dbReference>
<evidence type="ECO:0000313" key="1">
    <source>
        <dbReference type="EMBL" id="KAJ9117640.1"/>
    </source>
</evidence>
<protein>
    <submittedName>
        <fullName evidence="1">Uncharacterized protein</fullName>
    </submittedName>
</protein>
<keyword evidence="2" id="KW-1185">Reference proteome</keyword>
<comment type="caution">
    <text evidence="1">The sequence shown here is derived from an EMBL/GenBank/DDBJ whole genome shotgun (WGS) entry which is preliminary data.</text>
</comment>
<evidence type="ECO:0000313" key="2">
    <source>
        <dbReference type="Proteomes" id="UP001243375"/>
    </source>
</evidence>
<dbReference type="Proteomes" id="UP001243375">
    <property type="component" value="Unassembled WGS sequence"/>
</dbReference>
<proteinExistence type="predicted"/>
<name>A0ACC2X0Q4_9TREE</name>
<reference evidence="1" key="1">
    <citation type="submission" date="2023-04" db="EMBL/GenBank/DDBJ databases">
        <title>Draft Genome sequencing of Naganishia species isolated from polar environments using Oxford Nanopore Technology.</title>
        <authorList>
            <person name="Leo P."/>
            <person name="Venkateswaran K."/>
        </authorList>
    </citation>
    <scope>NUCLEOTIDE SEQUENCE</scope>
    <source>
        <strain evidence="1">MNA-CCFEE 5425</strain>
    </source>
</reference>